<dbReference type="InterPro" id="IPR036607">
    <property type="entry name" value="PRKCSH"/>
</dbReference>
<dbReference type="InterPro" id="IPR044865">
    <property type="entry name" value="MRH_dom"/>
</dbReference>
<dbReference type="Proteomes" id="UP000085678">
    <property type="component" value="Unplaced"/>
</dbReference>
<keyword evidence="5" id="KW-0472">Membrane</keyword>
<evidence type="ECO:0000256" key="1">
    <source>
        <dbReference type="ARBA" id="ARBA00022387"/>
    </source>
</evidence>
<reference evidence="8 9" key="1">
    <citation type="submission" date="2025-04" db="UniProtKB">
        <authorList>
            <consortium name="RefSeq"/>
        </authorList>
    </citation>
    <scope>IDENTIFICATION</scope>
    <source>
        <tissue evidence="8 9">Gonads</tissue>
    </source>
</reference>
<dbReference type="GeneID" id="106158762"/>
<keyword evidence="5" id="KW-1133">Transmembrane helix</keyword>
<keyword evidence="7" id="KW-1185">Reference proteome</keyword>
<dbReference type="InterPro" id="IPR039794">
    <property type="entry name" value="Gtb1-like"/>
</dbReference>
<dbReference type="STRING" id="7574.A0A1S3HXM3"/>
<dbReference type="PANTHER" id="PTHR12630">
    <property type="entry name" value="N-LINKED OLIGOSACCHARIDE PROCESSING"/>
    <property type="match status" value="1"/>
</dbReference>
<dbReference type="PROSITE" id="PS51914">
    <property type="entry name" value="MRH"/>
    <property type="match status" value="1"/>
</dbReference>
<keyword evidence="2" id="KW-0732">Signal</keyword>
<evidence type="ECO:0000313" key="8">
    <source>
        <dbReference type="RefSeq" id="XP_013390308.1"/>
    </source>
</evidence>
<keyword evidence="3" id="KW-0256">Endoplasmic reticulum</keyword>
<protein>
    <recommendedName>
        <fullName evidence="1">Glucosidase 2 subunit beta</fullName>
    </recommendedName>
</protein>
<dbReference type="SUPFAM" id="SSF50911">
    <property type="entry name" value="Mannose 6-phosphate receptor domain"/>
    <property type="match status" value="1"/>
</dbReference>
<dbReference type="GO" id="GO:0017177">
    <property type="term" value="C:glucosidase II complex"/>
    <property type="evidence" value="ECO:0007669"/>
    <property type="project" value="TreeGrafter"/>
</dbReference>
<dbReference type="RefSeq" id="XP_013390311.1">
    <property type="nucleotide sequence ID" value="XM_013534857.1"/>
</dbReference>
<dbReference type="RefSeq" id="XP_013390310.1">
    <property type="nucleotide sequence ID" value="XM_013534856.1"/>
</dbReference>
<proteinExistence type="predicted"/>
<dbReference type="InterPro" id="IPR028146">
    <property type="entry name" value="PRKCSH_N"/>
</dbReference>
<dbReference type="OMA" id="AHYTVCP"/>
<feature type="domain" description="MRH" evidence="6">
    <location>
        <begin position="335"/>
        <end position="437"/>
    </location>
</feature>
<sequence length="437" mass="49465">MKFPTRRRLFTSRRILKLLILIVCVSMIYLSFQLLSIRVLSNHAKKEDEFRKIADEINSVDVDWKMPEKKKYQKDENWPGDPVRGGIDGVPHKSSGVIIIKQTQRQTKRQMDKTKIQELSEKGVADQLQNNLAHKTKDLIQTPQGLGRGEMNTKNYQQSLEHKSVFIRGVLPKDQHLYTALPGNVFQCIHSKEKISYDFFNDDYCDCSDGSDEPSTSACSNSKFYCTFQLADMEPVSVTASKVNDGICDCCDGSDEWAGKTLDKDLKKDAQKHYSIYQAPCVDHCDDLRKLKQKQDAIKLMGARLKATYLQSANEHGKAADPVFGPQGVFFKLSLECFHYSAPHFDYTICPFKSAKQRERESTHSDVTIARGMVHWLSSQQGQYRIEMKDGDGFACPGGMRRSLVIDFSCGLDNIIQSVSESELCKYAAKFTTPAAC</sequence>
<evidence type="ECO:0000256" key="4">
    <source>
        <dbReference type="ARBA" id="ARBA00023157"/>
    </source>
</evidence>
<evidence type="ECO:0000259" key="6">
    <source>
        <dbReference type="PROSITE" id="PS51914"/>
    </source>
</evidence>
<evidence type="ECO:0000313" key="9">
    <source>
        <dbReference type="RefSeq" id="XP_013390310.1"/>
    </source>
</evidence>
<keyword evidence="5" id="KW-0812">Transmembrane</keyword>
<dbReference type="Pfam" id="PF12999">
    <property type="entry name" value="PRKCSH-like"/>
    <property type="match status" value="1"/>
</dbReference>
<gene>
    <name evidence="8 9 10 11" type="primary">LOC106158762</name>
</gene>
<dbReference type="AlphaFoldDB" id="A0A1S3HXM3"/>
<evidence type="ECO:0000313" key="11">
    <source>
        <dbReference type="RefSeq" id="XP_013390312.1"/>
    </source>
</evidence>
<dbReference type="RefSeq" id="XP_013390312.1">
    <property type="nucleotide sequence ID" value="XM_013534858.1"/>
</dbReference>
<dbReference type="PANTHER" id="PTHR12630:SF1">
    <property type="entry name" value="GLUCOSIDASE 2 SUBUNIT BETA"/>
    <property type="match status" value="1"/>
</dbReference>
<name>A0A1S3HXM3_LINAN</name>
<organism evidence="7 10">
    <name type="scientific">Lingula anatina</name>
    <name type="common">Brachiopod</name>
    <name type="synonym">Lingula unguis</name>
    <dbReference type="NCBI Taxonomy" id="7574"/>
    <lineage>
        <taxon>Eukaryota</taxon>
        <taxon>Metazoa</taxon>
        <taxon>Spiralia</taxon>
        <taxon>Lophotrochozoa</taxon>
        <taxon>Brachiopoda</taxon>
        <taxon>Linguliformea</taxon>
        <taxon>Lingulata</taxon>
        <taxon>Lingulida</taxon>
        <taxon>Linguloidea</taxon>
        <taxon>Lingulidae</taxon>
        <taxon>Lingula</taxon>
    </lineage>
</organism>
<dbReference type="OrthoDB" id="28322at2759"/>
<accession>A0A1S3HXM3</accession>
<evidence type="ECO:0000313" key="7">
    <source>
        <dbReference type="Proteomes" id="UP000085678"/>
    </source>
</evidence>
<dbReference type="RefSeq" id="XP_013390308.1">
    <property type="nucleotide sequence ID" value="XM_013534854.1"/>
</dbReference>
<dbReference type="Gene3D" id="2.70.130.10">
    <property type="entry name" value="Mannose-6-phosphate receptor binding domain"/>
    <property type="match status" value="1"/>
</dbReference>
<evidence type="ECO:0000256" key="5">
    <source>
        <dbReference type="SAM" id="Phobius"/>
    </source>
</evidence>
<evidence type="ECO:0000313" key="10">
    <source>
        <dbReference type="RefSeq" id="XP_013390311.1"/>
    </source>
</evidence>
<dbReference type="InterPro" id="IPR009011">
    <property type="entry name" value="Man6P_isomerase_rcpt-bd_dom_sf"/>
</dbReference>
<feature type="transmembrane region" description="Helical" evidence="5">
    <location>
        <begin position="15"/>
        <end position="35"/>
    </location>
</feature>
<dbReference type="KEGG" id="lak:106158762"/>
<evidence type="ECO:0000256" key="3">
    <source>
        <dbReference type="ARBA" id="ARBA00022824"/>
    </source>
</evidence>
<dbReference type="GO" id="GO:0006491">
    <property type="term" value="P:N-glycan processing"/>
    <property type="evidence" value="ECO:0007669"/>
    <property type="project" value="TreeGrafter"/>
</dbReference>
<evidence type="ECO:0000256" key="2">
    <source>
        <dbReference type="ARBA" id="ARBA00022729"/>
    </source>
</evidence>
<dbReference type="Pfam" id="PF13015">
    <property type="entry name" value="PRKCSH_1"/>
    <property type="match status" value="1"/>
</dbReference>
<keyword evidence="4" id="KW-1015">Disulfide bond</keyword>